<organism evidence="1 2">
    <name type="scientific">Sphingobium cyanobacteriorum</name>
    <dbReference type="NCBI Taxonomy" id="3063954"/>
    <lineage>
        <taxon>Bacteria</taxon>
        <taxon>Pseudomonadati</taxon>
        <taxon>Pseudomonadota</taxon>
        <taxon>Alphaproteobacteria</taxon>
        <taxon>Sphingomonadales</taxon>
        <taxon>Sphingomonadaceae</taxon>
        <taxon>Sphingobium</taxon>
    </lineage>
</organism>
<dbReference type="EMBL" id="JAUQOM010000014">
    <property type="protein sequence ID" value="MDO7837054.1"/>
    <property type="molecule type" value="Genomic_DNA"/>
</dbReference>
<keyword evidence="2" id="KW-1185">Reference proteome</keyword>
<evidence type="ECO:0000313" key="1">
    <source>
        <dbReference type="EMBL" id="MDO7837054.1"/>
    </source>
</evidence>
<proteinExistence type="predicted"/>
<protein>
    <submittedName>
        <fullName evidence="1">Uncharacterized protein</fullName>
    </submittedName>
</protein>
<reference evidence="1" key="1">
    <citation type="submission" date="2023-07" db="EMBL/GenBank/DDBJ databases">
        <title>Bacterial whole genome sequence for Sphingobium sp. HBC34.</title>
        <authorList>
            <person name="Le V."/>
            <person name="Ko S.-R."/>
            <person name="Ahn C.-Y."/>
            <person name="Oh H.-M."/>
        </authorList>
    </citation>
    <scope>NUCLEOTIDE SEQUENCE</scope>
    <source>
        <strain evidence="1">HBC34</strain>
    </source>
</reference>
<accession>A0ABT8ZSU9</accession>
<gene>
    <name evidence="1" type="ORF">Q4610_18565</name>
</gene>
<sequence length="51" mass="5357">MSARGEPLSPETIIGNRAHLRKTMAARLRAFGGATRLTATPVPDLLDLAAA</sequence>
<dbReference type="RefSeq" id="WP_304537362.1">
    <property type="nucleotide sequence ID" value="NZ_JAUQOM010000014.1"/>
</dbReference>
<comment type="caution">
    <text evidence="1">The sequence shown here is derived from an EMBL/GenBank/DDBJ whole genome shotgun (WGS) entry which is preliminary data.</text>
</comment>
<evidence type="ECO:0000313" key="2">
    <source>
        <dbReference type="Proteomes" id="UP001176471"/>
    </source>
</evidence>
<dbReference type="Proteomes" id="UP001176471">
    <property type="component" value="Unassembled WGS sequence"/>
</dbReference>
<name>A0ABT8ZSU9_9SPHN</name>